<dbReference type="InterPro" id="IPR014710">
    <property type="entry name" value="RmlC-like_jellyroll"/>
</dbReference>
<proteinExistence type="predicted"/>
<dbReference type="InterPro" id="IPR011051">
    <property type="entry name" value="RmlC_Cupin_sf"/>
</dbReference>
<dbReference type="PANTHER" id="PTHR31238">
    <property type="entry name" value="GERMIN-LIKE PROTEIN SUBFAMILY 3 MEMBER 3"/>
    <property type="match status" value="1"/>
</dbReference>
<protein>
    <submittedName>
        <fullName evidence="1">Uncharacterized protein</fullName>
    </submittedName>
</protein>
<keyword evidence="2" id="KW-1185">Reference proteome</keyword>
<accession>A0A7J7NQT7</accession>
<evidence type="ECO:0000313" key="2">
    <source>
        <dbReference type="Proteomes" id="UP000541444"/>
    </source>
</evidence>
<dbReference type="Proteomes" id="UP000541444">
    <property type="component" value="Unassembled WGS sequence"/>
</dbReference>
<gene>
    <name evidence="1" type="ORF">GIB67_028097</name>
</gene>
<sequence length="99" mass="10539">MAKLLSSFGSTSFHLPFKPSPLQDFCIADTMSSALLNGKACKDAKLAQAEDFFFPGLHLVGNTSNSVGSKVTPVNVAQLPGLNSPTCLRRARNSKNITI</sequence>
<dbReference type="SUPFAM" id="SSF51182">
    <property type="entry name" value="RmlC-like cupins"/>
    <property type="match status" value="1"/>
</dbReference>
<dbReference type="Gene3D" id="2.60.120.10">
    <property type="entry name" value="Jelly Rolls"/>
    <property type="match status" value="1"/>
</dbReference>
<comment type="caution">
    <text evidence="1">The sequence shown here is derived from an EMBL/GenBank/DDBJ whole genome shotgun (WGS) entry which is preliminary data.</text>
</comment>
<dbReference type="EMBL" id="JACGCM010000635">
    <property type="protein sequence ID" value="KAF6169546.1"/>
    <property type="molecule type" value="Genomic_DNA"/>
</dbReference>
<dbReference type="AlphaFoldDB" id="A0A7J7NQT7"/>
<organism evidence="1 2">
    <name type="scientific">Kingdonia uniflora</name>
    <dbReference type="NCBI Taxonomy" id="39325"/>
    <lineage>
        <taxon>Eukaryota</taxon>
        <taxon>Viridiplantae</taxon>
        <taxon>Streptophyta</taxon>
        <taxon>Embryophyta</taxon>
        <taxon>Tracheophyta</taxon>
        <taxon>Spermatophyta</taxon>
        <taxon>Magnoliopsida</taxon>
        <taxon>Ranunculales</taxon>
        <taxon>Circaeasteraceae</taxon>
        <taxon>Kingdonia</taxon>
    </lineage>
</organism>
<reference evidence="1 2" key="1">
    <citation type="journal article" date="2020" name="IScience">
        <title>Genome Sequencing of the Endangered Kingdonia uniflora (Circaeasteraceae, Ranunculales) Reveals Potential Mechanisms of Evolutionary Specialization.</title>
        <authorList>
            <person name="Sun Y."/>
            <person name="Deng T."/>
            <person name="Zhang A."/>
            <person name="Moore M.J."/>
            <person name="Landis J.B."/>
            <person name="Lin N."/>
            <person name="Zhang H."/>
            <person name="Zhang X."/>
            <person name="Huang J."/>
            <person name="Zhang X."/>
            <person name="Sun H."/>
            <person name="Wang H."/>
        </authorList>
    </citation>
    <scope>NUCLEOTIDE SEQUENCE [LARGE SCALE GENOMIC DNA]</scope>
    <source>
        <strain evidence="1">TB1705</strain>
        <tissue evidence="1">Leaf</tissue>
    </source>
</reference>
<name>A0A7J7NQT7_9MAGN</name>
<evidence type="ECO:0000313" key="1">
    <source>
        <dbReference type="EMBL" id="KAF6169546.1"/>
    </source>
</evidence>
<dbReference type="OrthoDB" id="1923503at2759"/>